<evidence type="ECO:0000256" key="1">
    <source>
        <dbReference type="ARBA" id="ARBA00022723"/>
    </source>
</evidence>
<dbReference type="SMART" id="SM00399">
    <property type="entry name" value="ZnF_C4"/>
    <property type="match status" value="1"/>
</dbReference>
<dbReference type="GO" id="GO:0004879">
    <property type="term" value="F:nuclear receptor activity"/>
    <property type="evidence" value="ECO:0007669"/>
    <property type="project" value="TreeGrafter"/>
</dbReference>
<evidence type="ECO:0000256" key="7">
    <source>
        <dbReference type="ARBA" id="ARBA00023170"/>
    </source>
</evidence>
<dbReference type="InterPro" id="IPR050234">
    <property type="entry name" value="Nuclear_hormone_rcpt_NR1"/>
</dbReference>
<accession>A0AAN8ZUJ1</accession>
<feature type="region of interest" description="Disordered" evidence="10">
    <location>
        <begin position="1"/>
        <end position="27"/>
    </location>
</feature>
<dbReference type="Pfam" id="PF00104">
    <property type="entry name" value="Hormone_recep"/>
    <property type="match status" value="1"/>
</dbReference>
<dbReference type="AlphaFoldDB" id="A0AAN8ZUJ1"/>
<evidence type="ECO:0000313" key="14">
    <source>
        <dbReference type="Proteomes" id="UP001381693"/>
    </source>
</evidence>
<keyword evidence="2" id="KW-0863">Zinc-finger</keyword>
<evidence type="ECO:0000256" key="3">
    <source>
        <dbReference type="ARBA" id="ARBA00022833"/>
    </source>
</evidence>
<feature type="compositionally biased region" description="Polar residues" evidence="10">
    <location>
        <begin position="72"/>
        <end position="86"/>
    </location>
</feature>
<evidence type="ECO:0000256" key="2">
    <source>
        <dbReference type="ARBA" id="ARBA00022771"/>
    </source>
</evidence>
<dbReference type="GO" id="GO:0045944">
    <property type="term" value="P:positive regulation of transcription by RNA polymerase II"/>
    <property type="evidence" value="ECO:0007669"/>
    <property type="project" value="TreeGrafter"/>
</dbReference>
<keyword evidence="5" id="KW-0238">DNA-binding</keyword>
<name>A0AAN8ZUJ1_HALRR</name>
<keyword evidence="14" id="KW-1185">Reference proteome</keyword>
<dbReference type="PANTHER" id="PTHR24082:SF482">
    <property type="entry name" value="NUCLEAR RECEPTOR"/>
    <property type="match status" value="1"/>
</dbReference>
<evidence type="ECO:0000256" key="6">
    <source>
        <dbReference type="ARBA" id="ARBA00023163"/>
    </source>
</evidence>
<dbReference type="EMBL" id="JAXCGZ010017020">
    <property type="protein sequence ID" value="KAK7069111.1"/>
    <property type="molecule type" value="Genomic_DNA"/>
</dbReference>
<dbReference type="SMART" id="SM00430">
    <property type="entry name" value="HOLI"/>
    <property type="match status" value="1"/>
</dbReference>
<dbReference type="PROSITE" id="PS00031">
    <property type="entry name" value="NUCLEAR_REC_DBD_1"/>
    <property type="match status" value="1"/>
</dbReference>
<dbReference type="PRINTS" id="PR00047">
    <property type="entry name" value="STROIDFINGER"/>
</dbReference>
<feature type="compositionally biased region" description="Gly residues" evidence="10">
    <location>
        <begin position="278"/>
        <end position="287"/>
    </location>
</feature>
<feature type="compositionally biased region" description="Polar residues" evidence="10">
    <location>
        <begin position="604"/>
        <end position="618"/>
    </location>
</feature>
<feature type="coiled-coil region" evidence="9">
    <location>
        <begin position="519"/>
        <end position="551"/>
    </location>
</feature>
<feature type="region of interest" description="Disordered" evidence="10">
    <location>
        <begin position="69"/>
        <end position="112"/>
    </location>
</feature>
<dbReference type="PROSITE" id="PS51843">
    <property type="entry name" value="NR_LBD"/>
    <property type="match status" value="1"/>
</dbReference>
<dbReference type="InterPro" id="IPR001723">
    <property type="entry name" value="Nuclear_hrmn_rcpt"/>
</dbReference>
<evidence type="ECO:0000256" key="10">
    <source>
        <dbReference type="SAM" id="MobiDB-lite"/>
    </source>
</evidence>
<dbReference type="GO" id="GO:0000978">
    <property type="term" value="F:RNA polymerase II cis-regulatory region sequence-specific DNA binding"/>
    <property type="evidence" value="ECO:0007669"/>
    <property type="project" value="TreeGrafter"/>
</dbReference>
<keyword evidence="8" id="KW-0539">Nucleus</keyword>
<reference evidence="13 14" key="1">
    <citation type="submission" date="2023-11" db="EMBL/GenBank/DDBJ databases">
        <title>Halocaridina rubra genome assembly.</title>
        <authorList>
            <person name="Smith C."/>
        </authorList>
    </citation>
    <scope>NUCLEOTIDE SEQUENCE [LARGE SCALE GENOMIC DNA]</scope>
    <source>
        <strain evidence="13">EP-1</strain>
        <tissue evidence="13">Whole</tissue>
    </source>
</reference>
<dbReference type="Gene3D" id="3.30.50.10">
    <property type="entry name" value="Erythroid Transcription Factor GATA-1, subunit A"/>
    <property type="match status" value="1"/>
</dbReference>
<evidence type="ECO:0000259" key="11">
    <source>
        <dbReference type="PROSITE" id="PS51030"/>
    </source>
</evidence>
<dbReference type="PANTHER" id="PTHR24082">
    <property type="entry name" value="NUCLEAR HORMONE RECEPTOR"/>
    <property type="match status" value="1"/>
</dbReference>
<dbReference type="PRINTS" id="PR00398">
    <property type="entry name" value="STRDHORMONER"/>
</dbReference>
<feature type="compositionally biased region" description="Polar residues" evidence="10">
    <location>
        <begin position="675"/>
        <end position="688"/>
    </location>
</feature>
<feature type="compositionally biased region" description="Polar residues" evidence="10">
    <location>
        <begin position="1"/>
        <end position="12"/>
    </location>
</feature>
<organism evidence="13 14">
    <name type="scientific">Halocaridina rubra</name>
    <name type="common">Hawaiian red shrimp</name>
    <dbReference type="NCBI Taxonomy" id="373956"/>
    <lineage>
        <taxon>Eukaryota</taxon>
        <taxon>Metazoa</taxon>
        <taxon>Ecdysozoa</taxon>
        <taxon>Arthropoda</taxon>
        <taxon>Crustacea</taxon>
        <taxon>Multicrustacea</taxon>
        <taxon>Malacostraca</taxon>
        <taxon>Eumalacostraca</taxon>
        <taxon>Eucarida</taxon>
        <taxon>Decapoda</taxon>
        <taxon>Pleocyemata</taxon>
        <taxon>Caridea</taxon>
        <taxon>Atyoidea</taxon>
        <taxon>Atyidae</taxon>
        <taxon>Halocaridina</taxon>
    </lineage>
</organism>
<feature type="compositionally biased region" description="Basic and acidic residues" evidence="10">
    <location>
        <begin position="268"/>
        <end position="277"/>
    </location>
</feature>
<dbReference type="GO" id="GO:0008270">
    <property type="term" value="F:zinc ion binding"/>
    <property type="evidence" value="ECO:0007669"/>
    <property type="project" value="UniProtKB-KW"/>
</dbReference>
<dbReference type="GO" id="GO:0000122">
    <property type="term" value="P:negative regulation of transcription by RNA polymerase II"/>
    <property type="evidence" value="ECO:0007669"/>
    <property type="project" value="TreeGrafter"/>
</dbReference>
<evidence type="ECO:0000256" key="9">
    <source>
        <dbReference type="SAM" id="Coils"/>
    </source>
</evidence>
<feature type="compositionally biased region" description="Basic and acidic residues" evidence="10">
    <location>
        <begin position="163"/>
        <end position="175"/>
    </location>
</feature>
<feature type="compositionally biased region" description="Low complexity" evidence="10">
    <location>
        <begin position="568"/>
        <end position="597"/>
    </location>
</feature>
<keyword evidence="9" id="KW-0175">Coiled coil</keyword>
<dbReference type="PROSITE" id="PS51030">
    <property type="entry name" value="NUCLEAR_REC_DBD_2"/>
    <property type="match status" value="1"/>
</dbReference>
<feature type="domain" description="Nuclear receptor" evidence="11">
    <location>
        <begin position="180"/>
        <end position="257"/>
    </location>
</feature>
<feature type="compositionally biased region" description="Polar residues" evidence="10">
    <location>
        <begin position="151"/>
        <end position="162"/>
    </location>
</feature>
<keyword evidence="4" id="KW-0805">Transcription regulation</keyword>
<dbReference type="GO" id="GO:0030154">
    <property type="term" value="P:cell differentiation"/>
    <property type="evidence" value="ECO:0007669"/>
    <property type="project" value="TreeGrafter"/>
</dbReference>
<keyword evidence="3" id="KW-0862">Zinc</keyword>
<evidence type="ECO:0000256" key="5">
    <source>
        <dbReference type="ARBA" id="ARBA00023125"/>
    </source>
</evidence>
<feature type="region of interest" description="Disordered" evidence="10">
    <location>
        <begin position="268"/>
        <end position="287"/>
    </location>
</feature>
<feature type="domain" description="NR LBD" evidence="12">
    <location>
        <begin position="322"/>
        <end position="552"/>
    </location>
</feature>
<evidence type="ECO:0000256" key="4">
    <source>
        <dbReference type="ARBA" id="ARBA00023015"/>
    </source>
</evidence>
<evidence type="ECO:0000259" key="12">
    <source>
        <dbReference type="PROSITE" id="PS51843"/>
    </source>
</evidence>
<comment type="caution">
    <text evidence="13">The sequence shown here is derived from an EMBL/GenBank/DDBJ whole genome shotgun (WGS) entry which is preliminary data.</text>
</comment>
<keyword evidence="1" id="KW-0479">Metal-binding</keyword>
<dbReference type="SUPFAM" id="SSF48508">
    <property type="entry name" value="Nuclear receptor ligand-binding domain"/>
    <property type="match status" value="1"/>
</dbReference>
<keyword evidence="7 13" id="KW-0675">Receptor</keyword>
<keyword evidence="6" id="KW-0804">Transcription</keyword>
<dbReference type="SUPFAM" id="SSF57716">
    <property type="entry name" value="Glucocorticoid receptor-like (DNA-binding domain)"/>
    <property type="match status" value="1"/>
</dbReference>
<dbReference type="InterPro" id="IPR035500">
    <property type="entry name" value="NHR-like_dom_sf"/>
</dbReference>
<dbReference type="Gene3D" id="1.10.565.10">
    <property type="entry name" value="Retinoid X Receptor"/>
    <property type="match status" value="1"/>
</dbReference>
<evidence type="ECO:0000256" key="8">
    <source>
        <dbReference type="ARBA" id="ARBA00023242"/>
    </source>
</evidence>
<proteinExistence type="predicted"/>
<dbReference type="InterPro" id="IPR000536">
    <property type="entry name" value="Nucl_hrmn_rcpt_lig-bd"/>
</dbReference>
<dbReference type="InterPro" id="IPR001628">
    <property type="entry name" value="Znf_hrmn_rcpt"/>
</dbReference>
<evidence type="ECO:0000313" key="13">
    <source>
        <dbReference type="EMBL" id="KAK7069111.1"/>
    </source>
</evidence>
<gene>
    <name evidence="13" type="primary">NR1I3</name>
    <name evidence="13" type="ORF">SK128_007399</name>
</gene>
<dbReference type="Pfam" id="PF00105">
    <property type="entry name" value="zf-C4"/>
    <property type="match status" value="1"/>
</dbReference>
<feature type="region of interest" description="Disordered" evidence="10">
    <location>
        <begin position="559"/>
        <end position="618"/>
    </location>
</feature>
<dbReference type="InterPro" id="IPR013088">
    <property type="entry name" value="Znf_NHR/GATA"/>
</dbReference>
<sequence>MGRNGSAETPSSKEPPYAWGGSGKTELQYIPPNTLDTKLFKFMKGGSIHCLRCTSSYEIQCGGDSKNKMENTNENINPNSVRLTSTQEQREEEEEEKRAKTPSFDASAGAEAVPSTSTAPFAVVSSAAPTSAAPASVSVAVSTEDLPSGDVNVSSQPSTSGDVRSEENKTSRKDMASKGPRICGVCGDKAKSMHFGGLSCDSCKAFFRRAVNNDAYLSFTCPNDGNCVMNIISRKCCQFCRYKRCTGIGMERAWVMSEEERVQMMKQREKRKTKEDGAVGGGGGGAGADKRRLLQNAKREIQPYEPDISSMLEFMTAAERDEIERAVRNYRRAYNEVPYRNDLKEFNEGRPSVQIINMFTTVVRRFAFFARLFPEFCNLPAQDQGTLLRGGILEMSLIRGVQSFDTEHNRWPDTSHQMYKDAPTLRIEDMKKLVSGELYEMHVKFIHSTKELNVDEPVMMLLLLIVLFTSDRAGLLAGDVIQAQQDHYVHLMRVYMNWRYGPNNASILYPKLLFKLTDLRELNDQHTEYNLKLAKQEVAEIQLQLGKLNLNPYTEWPSIMQPLRNDSPDQSSSSTNNKSGSPSLPTSTSPMTISPDTGSGQGSHGSSENVTAAEATSSTGMHGTASVLASLDFDQLSNNPTFQRMIMEQFQKSIMNVLNSPNFGLGNLFPDGRNPQKTSHSFGTNLHMQPQQQQQPQEPLTRQVQLPMHHQTPSLNKQQQVIIAEEQRDSSDPVNDPSVEVSLNQAPTSLMTQIDLLESAEAPSMQTTHSPLACSQLHPQVVSNVPTYGLYADQTQQLSQNYHIQQQQYLQQHTLFQQQQQLLHQRSQCQNHETCHQPSTPQEIMIVPKQEPLTPPPGSQSYMHGHQSLHALTQNIMSQEQQNSPPLQPSFVQLHDVQYPTQSDNQEHPISHTKRSSLTNTSALFQFRNMLEDFATLNDPNHLEQVKQILGPELVASLQQKLTSENIHSSSQHQSEIQNQSLTLPQPLMPLQVPSSLQEHMQPLQSQSHLISGESGLQYYPFGAYSMQQTFDTLAVASTSGYSPTVSEDAIPSSSLGNPTRTIAVSRNPECTTQPNLVMSNIPQMSSTSFKSSESNAVKLQYPDIIENVTSSK</sequence>
<feature type="region of interest" description="Disordered" evidence="10">
    <location>
        <begin position="145"/>
        <end position="175"/>
    </location>
</feature>
<dbReference type="Proteomes" id="UP001381693">
    <property type="component" value="Unassembled WGS sequence"/>
</dbReference>
<feature type="region of interest" description="Disordered" evidence="10">
    <location>
        <begin position="667"/>
        <end position="701"/>
    </location>
</feature>
<protein>
    <submittedName>
        <fullName evidence="13">Ligand binding domain of hormone receptors</fullName>
    </submittedName>
</protein>